<evidence type="ECO:0000256" key="2">
    <source>
        <dbReference type="ARBA" id="ARBA00006782"/>
    </source>
</evidence>
<dbReference type="PANTHER" id="PTHR22913">
    <property type="entry name" value="HYALURONAN SYNTHASE"/>
    <property type="match status" value="1"/>
</dbReference>
<accession>A0A8H4N2S3</accession>
<organism evidence="8 9">
    <name type="scientific">Botryosphaeria dothidea</name>
    <dbReference type="NCBI Taxonomy" id="55169"/>
    <lineage>
        <taxon>Eukaryota</taxon>
        <taxon>Fungi</taxon>
        <taxon>Dikarya</taxon>
        <taxon>Ascomycota</taxon>
        <taxon>Pezizomycotina</taxon>
        <taxon>Dothideomycetes</taxon>
        <taxon>Dothideomycetes incertae sedis</taxon>
        <taxon>Botryosphaeriales</taxon>
        <taxon>Botryosphaeriaceae</taxon>
        <taxon>Botryosphaeria</taxon>
    </lineage>
</organism>
<comment type="caution">
    <text evidence="8">The sequence shown here is derived from an EMBL/GenBank/DDBJ whole genome shotgun (WGS) entry which is preliminary data.</text>
</comment>
<dbReference type="GO" id="GO:0085029">
    <property type="term" value="P:extracellular matrix assembly"/>
    <property type="evidence" value="ECO:0007669"/>
    <property type="project" value="TreeGrafter"/>
</dbReference>
<gene>
    <name evidence="8" type="ORF">GTA08_BOTSDO08221</name>
</gene>
<dbReference type="InterPro" id="IPR001173">
    <property type="entry name" value="Glyco_trans_2-like"/>
</dbReference>
<evidence type="ECO:0000256" key="3">
    <source>
        <dbReference type="ARBA" id="ARBA00022475"/>
    </source>
</evidence>
<reference evidence="8" key="1">
    <citation type="submission" date="2020-04" db="EMBL/GenBank/DDBJ databases">
        <title>Genome Assembly and Annotation of Botryosphaeria dothidea sdau 11-99, a Latent Pathogen of Apple Fruit Ring Rot in China.</title>
        <authorList>
            <person name="Yu C."/>
            <person name="Diao Y."/>
            <person name="Lu Q."/>
            <person name="Zhao J."/>
            <person name="Cui S."/>
            <person name="Peng C."/>
            <person name="He B."/>
            <person name="Liu H."/>
        </authorList>
    </citation>
    <scope>NUCLEOTIDE SEQUENCE [LARGE SCALE GENOMIC DNA]</scope>
    <source>
        <strain evidence="8">Sdau11-99</strain>
    </source>
</reference>
<dbReference type="InterPro" id="IPR029044">
    <property type="entry name" value="Nucleotide-diphossugar_trans"/>
</dbReference>
<evidence type="ECO:0000256" key="4">
    <source>
        <dbReference type="ARBA" id="ARBA00022676"/>
    </source>
</evidence>
<proteinExistence type="inferred from homology"/>
<evidence type="ECO:0000256" key="1">
    <source>
        <dbReference type="ARBA" id="ARBA00004236"/>
    </source>
</evidence>
<sequence>MIGIDGNEAEDMEMVRAVEAVYPQIVIIPIQEPLGKMVQRLAELKAFGGFFEPSDNPHERLEEFHALPEETKRDAEDWAMKEVVKVAAEILKENSVLHHDEKDGVQVVCFHEPHQCKKDVIFTNIIFCMALREARGVDYVWTSDSDTIMLENTVDQAVGCMALDPGVGGTCTSLGVHNGNQSGIAALTAAAYWSELAFCRGQTGSVEATDCQPGPCAAFKISALEEVMFPWYMQTSLGRKTIVNEDRHLSTRLLMANYRVTFNTYVLTLTDTPITSMALLLQQLRWSRATYIETLQYPLVYAVHGPIALICAVRRIYGPLAMAIFAVRYAWDGSAPFAFSPLDMFLRLVVCSLYNIVFFRQHVNAVRHWSLLLLSQLFYQIPLPGIAVWSCVTMLQGSWGTTLHYCAPFLLCDGSALPVNPFRHWQGPVPVAHHPNRPSGSSKNKIFQTALAKGLEHREIADAKLEEANALVYTDEIFTRRCRWIHIIRRRVQVVIWKFALGGEIIPGTPGSTRILTLFGLLAIQRLGLGVFPVASPSERRQRRPITRRVGKKYAIGGICKYTTQCIENIINGRDRKVSKELLCHIVATAYEKTPENDKILRMLMARIVFKDLEGLVHDTEFLDTIGHIEGFNATLVKCLVLKNKVLEAKTYPGGF</sequence>
<dbReference type="GO" id="GO:0050501">
    <property type="term" value="F:hyaluronan synthase activity"/>
    <property type="evidence" value="ECO:0007669"/>
    <property type="project" value="TreeGrafter"/>
</dbReference>
<evidence type="ECO:0000313" key="8">
    <source>
        <dbReference type="EMBL" id="KAF4303896.1"/>
    </source>
</evidence>
<dbReference type="SUPFAM" id="SSF53448">
    <property type="entry name" value="Nucleotide-diphospho-sugar transferases"/>
    <property type="match status" value="1"/>
</dbReference>
<dbReference type="Pfam" id="PF13632">
    <property type="entry name" value="Glyco_trans_2_3"/>
    <property type="match status" value="1"/>
</dbReference>
<name>A0A8H4N2S3_9PEZI</name>
<feature type="domain" description="Glycosyltransferase 2-like" evidence="7">
    <location>
        <begin position="142"/>
        <end position="326"/>
    </location>
</feature>
<dbReference type="EMBL" id="WWBZ02000051">
    <property type="protein sequence ID" value="KAF4303896.1"/>
    <property type="molecule type" value="Genomic_DNA"/>
</dbReference>
<keyword evidence="9" id="KW-1185">Reference proteome</keyword>
<dbReference type="GO" id="GO:0005886">
    <property type="term" value="C:plasma membrane"/>
    <property type="evidence" value="ECO:0007669"/>
    <property type="project" value="UniProtKB-SubCell"/>
</dbReference>
<dbReference type="PANTHER" id="PTHR22913:SF12">
    <property type="entry name" value="MANNURONAN SYNTHASE"/>
    <property type="match status" value="1"/>
</dbReference>
<evidence type="ECO:0000313" key="9">
    <source>
        <dbReference type="Proteomes" id="UP000572817"/>
    </source>
</evidence>
<dbReference type="Gene3D" id="3.90.550.10">
    <property type="entry name" value="Spore Coat Polysaccharide Biosynthesis Protein SpsA, Chain A"/>
    <property type="match status" value="1"/>
</dbReference>
<evidence type="ECO:0000259" key="7">
    <source>
        <dbReference type="Pfam" id="PF13632"/>
    </source>
</evidence>
<dbReference type="OrthoDB" id="9876900at2759"/>
<keyword evidence="4" id="KW-0328">Glycosyltransferase</keyword>
<comment type="subcellular location">
    <subcellularLocation>
        <location evidence="1">Cell membrane</location>
    </subcellularLocation>
</comment>
<evidence type="ECO:0000256" key="5">
    <source>
        <dbReference type="ARBA" id="ARBA00022679"/>
    </source>
</evidence>
<keyword evidence="5" id="KW-0808">Transferase</keyword>
<dbReference type="Proteomes" id="UP000572817">
    <property type="component" value="Unassembled WGS sequence"/>
</dbReference>
<dbReference type="GO" id="GO:0030213">
    <property type="term" value="P:hyaluronan biosynthetic process"/>
    <property type="evidence" value="ECO:0007669"/>
    <property type="project" value="TreeGrafter"/>
</dbReference>
<evidence type="ECO:0000256" key="6">
    <source>
        <dbReference type="ARBA" id="ARBA00023136"/>
    </source>
</evidence>
<comment type="similarity">
    <text evidence="2">Belongs to the NodC/HAS family.</text>
</comment>
<keyword evidence="6" id="KW-0472">Membrane</keyword>
<protein>
    <recommendedName>
        <fullName evidence="7">Glycosyltransferase 2-like domain-containing protein</fullName>
    </recommendedName>
</protein>
<dbReference type="AlphaFoldDB" id="A0A8H4N2S3"/>
<keyword evidence="3" id="KW-1003">Cell membrane</keyword>